<accession>E0UK56</accession>
<organism evidence="1 2">
    <name type="scientific">Gloeothece verrucosa (strain PCC 7822)</name>
    <name type="common">Cyanothece sp. (strain PCC 7822)</name>
    <dbReference type="NCBI Taxonomy" id="497965"/>
    <lineage>
        <taxon>Bacteria</taxon>
        <taxon>Bacillati</taxon>
        <taxon>Cyanobacteriota</taxon>
        <taxon>Cyanophyceae</taxon>
        <taxon>Oscillatoriophycideae</taxon>
        <taxon>Chroococcales</taxon>
        <taxon>Aphanothecaceae</taxon>
        <taxon>Gloeothece</taxon>
        <taxon>Gloeothece verrucosa</taxon>
    </lineage>
</organism>
<dbReference type="Proteomes" id="UP000008206">
    <property type="component" value="Chromosome"/>
</dbReference>
<dbReference type="HOGENOM" id="CLU_1616276_0_0_3"/>
<sequence>MDSYKFDAQQLISNDFMRKLIFADTEEFYQKLSYAVTTGETIELHTDYTRFGDLPTHLKQIFQLNQYKTDTWVSKTSSSFIPKSFSSVGLSSAYLSKIIINGSTTAGEVFGSLCLGSLGVIIGRTVGLTAGIFSSIFKKEDYAAKVAIDSVGHLTILLEEAKTS</sequence>
<protein>
    <submittedName>
        <fullName evidence="1">Uncharacterized protein</fullName>
    </submittedName>
</protein>
<reference evidence="2" key="1">
    <citation type="journal article" date="2011" name="MBio">
        <title>Novel metabolic attributes of the genus Cyanothece, comprising a group of unicellular nitrogen-fixing Cyanobacteria.</title>
        <authorList>
            <person name="Bandyopadhyay A."/>
            <person name="Elvitigala T."/>
            <person name="Welsh E."/>
            <person name="Stockel J."/>
            <person name="Liberton M."/>
            <person name="Min H."/>
            <person name="Sherman L.A."/>
            <person name="Pakrasi H.B."/>
        </authorList>
    </citation>
    <scope>NUCLEOTIDE SEQUENCE [LARGE SCALE GENOMIC DNA]</scope>
    <source>
        <strain evidence="2">PCC 7822</strain>
    </source>
</reference>
<dbReference type="EMBL" id="CP002198">
    <property type="protein sequence ID" value="ADN15818.1"/>
    <property type="molecule type" value="Genomic_DNA"/>
</dbReference>
<dbReference type="eggNOG" id="ENOG50337MQ">
    <property type="taxonomic scope" value="Bacteria"/>
</dbReference>
<dbReference type="AlphaFoldDB" id="E0UK56"/>
<dbReference type="KEGG" id="cyj:Cyan7822_3887"/>
<dbReference type="OrthoDB" id="582466at2"/>
<evidence type="ECO:0000313" key="1">
    <source>
        <dbReference type="EMBL" id="ADN15818.1"/>
    </source>
</evidence>
<name>E0UK56_GLOV7</name>
<gene>
    <name evidence="1" type="ordered locus">Cyan7822_3887</name>
</gene>
<keyword evidence="2" id="KW-1185">Reference proteome</keyword>
<proteinExistence type="predicted"/>
<evidence type="ECO:0000313" key="2">
    <source>
        <dbReference type="Proteomes" id="UP000008206"/>
    </source>
</evidence>